<accession>A0ABV8AER1</accession>
<evidence type="ECO:0000313" key="1">
    <source>
        <dbReference type="EMBL" id="MFC3862992.1"/>
    </source>
</evidence>
<sequence length="42" mass="4750">MTEINIIDIQKATRKGFIRAERSYFADSRTLAGTAFGLHPRP</sequence>
<evidence type="ECO:0000313" key="2">
    <source>
        <dbReference type="Proteomes" id="UP001595748"/>
    </source>
</evidence>
<organism evidence="1 2">
    <name type="scientific">Deinococcus antarcticus</name>
    <dbReference type="NCBI Taxonomy" id="1298767"/>
    <lineage>
        <taxon>Bacteria</taxon>
        <taxon>Thermotogati</taxon>
        <taxon>Deinococcota</taxon>
        <taxon>Deinococci</taxon>
        <taxon>Deinococcales</taxon>
        <taxon>Deinococcaceae</taxon>
        <taxon>Deinococcus</taxon>
    </lineage>
</organism>
<dbReference type="RefSeq" id="WP_380080929.1">
    <property type="nucleotide sequence ID" value="NZ_JBHRZF010000221.1"/>
</dbReference>
<gene>
    <name evidence="1" type="ORF">ACFOPQ_19700</name>
</gene>
<dbReference type="EMBL" id="JBHRZF010000221">
    <property type="protein sequence ID" value="MFC3862992.1"/>
    <property type="molecule type" value="Genomic_DNA"/>
</dbReference>
<reference evidence="2" key="1">
    <citation type="journal article" date="2019" name="Int. J. Syst. Evol. Microbiol.">
        <title>The Global Catalogue of Microorganisms (GCM) 10K type strain sequencing project: providing services to taxonomists for standard genome sequencing and annotation.</title>
        <authorList>
            <consortium name="The Broad Institute Genomics Platform"/>
            <consortium name="The Broad Institute Genome Sequencing Center for Infectious Disease"/>
            <person name="Wu L."/>
            <person name="Ma J."/>
        </authorList>
    </citation>
    <scope>NUCLEOTIDE SEQUENCE [LARGE SCALE GENOMIC DNA]</scope>
    <source>
        <strain evidence="2">CCTCC AB 2013263</strain>
    </source>
</reference>
<proteinExistence type="predicted"/>
<keyword evidence="2" id="KW-1185">Reference proteome</keyword>
<dbReference type="Proteomes" id="UP001595748">
    <property type="component" value="Unassembled WGS sequence"/>
</dbReference>
<comment type="caution">
    <text evidence="1">The sequence shown here is derived from an EMBL/GenBank/DDBJ whole genome shotgun (WGS) entry which is preliminary data.</text>
</comment>
<name>A0ABV8AER1_9DEIO</name>
<protein>
    <submittedName>
        <fullName evidence="1">Uncharacterized protein</fullName>
    </submittedName>
</protein>